<dbReference type="Proteomes" id="UP000813824">
    <property type="component" value="Unassembled WGS sequence"/>
</dbReference>
<dbReference type="InterPro" id="IPR003959">
    <property type="entry name" value="ATPase_AAA_core"/>
</dbReference>
<evidence type="ECO:0000256" key="10">
    <source>
        <dbReference type="ARBA" id="ARBA00048778"/>
    </source>
</evidence>
<keyword evidence="4" id="KW-0547">Nucleotide-binding</keyword>
<dbReference type="GO" id="GO:0005778">
    <property type="term" value="C:peroxisomal membrane"/>
    <property type="evidence" value="ECO:0007669"/>
    <property type="project" value="TreeGrafter"/>
</dbReference>
<sequence>MTYLFDVPCAVDVSVSVTTSPSNGDVLVAQHIWDYLLDDPSEPQRALLSISRLQPSQNLDGDDVVSRSTVTSWCRADRSVSGIVVPHTWLNTYPRTFHSGDIGAPSNEKTHRVILLNPSPLTQTVLLALSQDAYDIACAHSDKFEEWLSKTQRFLSQGLVLHAPADALLGVANGAGPSDARFLTFQVVETQPMAHGFLRLGETRILLFASPEDEFTDALVGAGEDEWTELDDGLEIDERFLGNSVLLPFPTNELRKSNGDAFHPDIDLKLHTAQEWCTVVDPLVRPFSSLDDEAVYMQTRELSRIGVLNGDWAVVRPVNQTGCRLVKVVALDTLIPQGRVWASPTLLHNITKGIFNPAPAQTAQLGFRPSPFGSRRPAIPVARRITVARVASPATIDRTTEPIFLRALKAYFDHAIRLVKEGDVIALAIDTNDKHALWITEVGPDAGEDMMLPAFPGATGSPNEAVYFSITNIEHDVLPVSGEVLATDTYIGCTVGEFGCWVDASVTRIVQTGVEHSFVPRSAIYLGILPPNFRLNSNKAYQALFSLSSAAISKDASKYQLQFSVILKGTRGVGKATVAISVAHELGLNHLEVNCFDILGENSVHSEAMLQVAFEKASSCSPCMLILKHVDAFGKATQNADPSKSLAIADTLGQCIFEMQRTWASTGFPVLVIATTAASEQVPVQVSSLFKHQISMETPEDKERADILELLLEETAINPDVSVKELATETAAFVSRDLSDLTQRAKTTSVKQLMKRSCSGITDLRGLQLKASDMNSALAKARENHAESIGAPQIPQVSWDDVGGIAEAKADILDTIQLPLEHPELFAAGMKKRSGILLYGPPGTGKTLLAKAVATSCALNFFSVKGPELLNMYIGESEANVRRIFQKAKDARPCVIFFDELDSIAPKRGNHGDSGGVMDRIVSQLLAELDGVSAGESGADVFVIGATNRPDLLDPALLRPGRFDRMLYLGVSTTNEAQLNILHALTRKFKLHPDLNLPNIVEACPFHFTGADFYALCADALLRAMSRKAEEVDTKIVKMNANPSAQSFHPHPITPQYYLAEMAEPSDIAVLVTHEDFKIALDNLVPSVTPEEMAHYSQVQKQFSKNNLDSSDV</sequence>
<dbReference type="Pfam" id="PF00004">
    <property type="entry name" value="AAA"/>
    <property type="match status" value="2"/>
</dbReference>
<evidence type="ECO:0000259" key="11">
    <source>
        <dbReference type="SMART" id="SM00382"/>
    </source>
</evidence>
<evidence type="ECO:0000256" key="9">
    <source>
        <dbReference type="ARBA" id="ARBA00034920"/>
    </source>
</evidence>
<protein>
    <recommendedName>
        <fullName evidence="8">Peroxisomal ATPase PEX6</fullName>
    </recommendedName>
    <alternativeName>
        <fullName evidence="9">Peroxin-6</fullName>
    </alternativeName>
</protein>
<feature type="domain" description="AAA+ ATPase" evidence="11">
    <location>
        <begin position="832"/>
        <end position="973"/>
    </location>
</feature>
<dbReference type="InterPro" id="IPR050168">
    <property type="entry name" value="AAA_ATPase_domain"/>
</dbReference>
<dbReference type="GO" id="GO:0005829">
    <property type="term" value="C:cytosol"/>
    <property type="evidence" value="ECO:0007669"/>
    <property type="project" value="TreeGrafter"/>
</dbReference>
<dbReference type="AlphaFoldDB" id="A0A8K0XVM5"/>
<dbReference type="Pfam" id="PF23315">
    <property type="entry name" value="PEX6_4th"/>
    <property type="match status" value="1"/>
</dbReference>
<reference evidence="12" key="1">
    <citation type="journal article" date="2021" name="New Phytol.">
        <title>Evolutionary innovations through gain and loss of genes in the ectomycorrhizal Boletales.</title>
        <authorList>
            <person name="Wu G."/>
            <person name="Miyauchi S."/>
            <person name="Morin E."/>
            <person name="Kuo A."/>
            <person name="Drula E."/>
            <person name="Varga T."/>
            <person name="Kohler A."/>
            <person name="Feng B."/>
            <person name="Cao Y."/>
            <person name="Lipzen A."/>
            <person name="Daum C."/>
            <person name="Hundley H."/>
            <person name="Pangilinan J."/>
            <person name="Johnson J."/>
            <person name="Barry K."/>
            <person name="LaButti K."/>
            <person name="Ng V."/>
            <person name="Ahrendt S."/>
            <person name="Min B."/>
            <person name="Choi I.G."/>
            <person name="Park H."/>
            <person name="Plett J.M."/>
            <person name="Magnuson J."/>
            <person name="Spatafora J.W."/>
            <person name="Nagy L.G."/>
            <person name="Henrissat B."/>
            <person name="Grigoriev I.V."/>
            <person name="Yang Z.L."/>
            <person name="Xu J."/>
            <person name="Martin F.M."/>
        </authorList>
    </citation>
    <scope>NUCLEOTIDE SEQUENCE</scope>
    <source>
        <strain evidence="12">KKN 215</strain>
    </source>
</reference>
<dbReference type="GO" id="GO:0016558">
    <property type="term" value="P:protein import into peroxisome matrix"/>
    <property type="evidence" value="ECO:0007669"/>
    <property type="project" value="TreeGrafter"/>
</dbReference>
<dbReference type="FunFam" id="1.10.8.60:FF:000039">
    <property type="entry name" value="peroxisome biogenesis factor 6"/>
    <property type="match status" value="1"/>
</dbReference>
<dbReference type="FunFam" id="3.40.50.300:FF:000109">
    <property type="entry name" value="Peroxisomal biogenesis factor 6"/>
    <property type="match status" value="1"/>
</dbReference>
<keyword evidence="5" id="KW-0378">Hydrolase</keyword>
<evidence type="ECO:0000256" key="4">
    <source>
        <dbReference type="ARBA" id="ARBA00022741"/>
    </source>
</evidence>
<evidence type="ECO:0000256" key="5">
    <source>
        <dbReference type="ARBA" id="ARBA00022801"/>
    </source>
</evidence>
<proteinExistence type="inferred from homology"/>
<gene>
    <name evidence="12" type="ORF">BXZ70DRAFT_1015921</name>
</gene>
<evidence type="ECO:0000313" key="13">
    <source>
        <dbReference type="Proteomes" id="UP000813824"/>
    </source>
</evidence>
<comment type="similarity">
    <text evidence="2">Belongs to the AAA ATPase family.</text>
</comment>
<comment type="subcellular location">
    <subcellularLocation>
        <location evidence="1">Membrane</location>
    </subcellularLocation>
</comment>
<dbReference type="CDD" id="cd19527">
    <property type="entry name" value="RecA-like_PEX6_r2"/>
    <property type="match status" value="1"/>
</dbReference>
<dbReference type="SUPFAM" id="SSF52540">
    <property type="entry name" value="P-loop containing nucleoside triphosphate hydrolases"/>
    <property type="match status" value="2"/>
</dbReference>
<name>A0A8K0XVM5_9AGAR</name>
<dbReference type="InterPro" id="IPR056995">
    <property type="entry name" value="PEX6_4th_dom"/>
</dbReference>
<evidence type="ECO:0000256" key="8">
    <source>
        <dbReference type="ARBA" id="ARBA00034811"/>
    </source>
</evidence>
<keyword evidence="6" id="KW-0067">ATP-binding</keyword>
<dbReference type="OrthoDB" id="5553750at2759"/>
<dbReference type="Gene3D" id="3.40.50.300">
    <property type="entry name" value="P-loop containing nucleotide triphosphate hydrolases"/>
    <property type="match status" value="2"/>
</dbReference>
<keyword evidence="7" id="KW-0472">Membrane</keyword>
<keyword evidence="13" id="KW-1185">Reference proteome</keyword>
<accession>A0A8K0XVM5</accession>
<dbReference type="PROSITE" id="PS00674">
    <property type="entry name" value="AAA"/>
    <property type="match status" value="1"/>
</dbReference>
<evidence type="ECO:0000256" key="6">
    <source>
        <dbReference type="ARBA" id="ARBA00022840"/>
    </source>
</evidence>
<dbReference type="InterPro" id="IPR027417">
    <property type="entry name" value="P-loop_NTPase"/>
</dbReference>
<dbReference type="Gene3D" id="1.10.8.60">
    <property type="match status" value="2"/>
</dbReference>
<evidence type="ECO:0000256" key="1">
    <source>
        <dbReference type="ARBA" id="ARBA00004370"/>
    </source>
</evidence>
<evidence type="ECO:0000256" key="3">
    <source>
        <dbReference type="ARBA" id="ARBA00022593"/>
    </source>
</evidence>
<dbReference type="PANTHER" id="PTHR23077">
    <property type="entry name" value="AAA-FAMILY ATPASE"/>
    <property type="match status" value="1"/>
</dbReference>
<dbReference type="InterPro" id="IPR047533">
    <property type="entry name" value="RecA-like_PEX6_r2"/>
</dbReference>
<organism evidence="12 13">
    <name type="scientific">Cristinia sonorae</name>
    <dbReference type="NCBI Taxonomy" id="1940300"/>
    <lineage>
        <taxon>Eukaryota</taxon>
        <taxon>Fungi</taxon>
        <taxon>Dikarya</taxon>
        <taxon>Basidiomycota</taxon>
        <taxon>Agaricomycotina</taxon>
        <taxon>Agaricomycetes</taxon>
        <taxon>Agaricomycetidae</taxon>
        <taxon>Agaricales</taxon>
        <taxon>Pleurotineae</taxon>
        <taxon>Stephanosporaceae</taxon>
        <taxon>Cristinia</taxon>
    </lineage>
</organism>
<dbReference type="PANTHER" id="PTHR23077:SF9">
    <property type="entry name" value="PEROXISOMAL ATPASE PEX6"/>
    <property type="match status" value="1"/>
</dbReference>
<dbReference type="GO" id="GO:0005524">
    <property type="term" value="F:ATP binding"/>
    <property type="evidence" value="ECO:0007669"/>
    <property type="project" value="UniProtKB-KW"/>
</dbReference>
<keyword evidence="3" id="KW-0962">Peroxisome biogenesis</keyword>
<comment type="catalytic activity">
    <reaction evidence="10">
        <text>ATP + H2O = ADP + phosphate + H(+)</text>
        <dbReference type="Rhea" id="RHEA:13065"/>
        <dbReference type="ChEBI" id="CHEBI:15377"/>
        <dbReference type="ChEBI" id="CHEBI:15378"/>
        <dbReference type="ChEBI" id="CHEBI:30616"/>
        <dbReference type="ChEBI" id="CHEBI:43474"/>
        <dbReference type="ChEBI" id="CHEBI:456216"/>
    </reaction>
    <physiologicalReaction direction="left-to-right" evidence="10">
        <dbReference type="Rhea" id="RHEA:13066"/>
    </physiologicalReaction>
</comment>
<comment type="caution">
    <text evidence="12">The sequence shown here is derived from an EMBL/GenBank/DDBJ whole genome shotgun (WGS) entry which is preliminary data.</text>
</comment>
<dbReference type="InterPro" id="IPR003960">
    <property type="entry name" value="ATPase_AAA_CS"/>
</dbReference>
<evidence type="ECO:0000256" key="7">
    <source>
        <dbReference type="ARBA" id="ARBA00023136"/>
    </source>
</evidence>
<evidence type="ECO:0000256" key="2">
    <source>
        <dbReference type="ARBA" id="ARBA00006914"/>
    </source>
</evidence>
<dbReference type="GO" id="GO:0016887">
    <property type="term" value="F:ATP hydrolysis activity"/>
    <property type="evidence" value="ECO:0007669"/>
    <property type="project" value="InterPro"/>
</dbReference>
<feature type="domain" description="AAA+ ATPase" evidence="11">
    <location>
        <begin position="561"/>
        <end position="700"/>
    </location>
</feature>
<dbReference type="SMART" id="SM00382">
    <property type="entry name" value="AAA"/>
    <property type="match status" value="2"/>
</dbReference>
<evidence type="ECO:0000313" key="12">
    <source>
        <dbReference type="EMBL" id="KAH8108214.1"/>
    </source>
</evidence>
<dbReference type="EMBL" id="JAEVFJ010000001">
    <property type="protein sequence ID" value="KAH8108214.1"/>
    <property type="molecule type" value="Genomic_DNA"/>
</dbReference>
<dbReference type="InterPro" id="IPR003593">
    <property type="entry name" value="AAA+_ATPase"/>
</dbReference>